<dbReference type="AlphaFoldDB" id="A0A1F5CJQ8"/>
<accession>A0A1F5CJQ8</accession>
<evidence type="ECO:0000256" key="7">
    <source>
        <dbReference type="SAM" id="Phobius"/>
    </source>
</evidence>
<comment type="similarity">
    <text evidence="3">Belongs to the peptidase M50B family.</text>
</comment>
<comment type="caution">
    <text evidence="9">The sequence shown here is derived from an EMBL/GenBank/DDBJ whole genome shotgun (WGS) entry which is preliminary data.</text>
</comment>
<dbReference type="EMBL" id="MEZA01000008">
    <property type="protein sequence ID" value="OGD43094.1"/>
    <property type="molecule type" value="Genomic_DNA"/>
</dbReference>
<evidence type="ECO:0000256" key="6">
    <source>
        <dbReference type="ARBA" id="ARBA00023136"/>
    </source>
</evidence>
<organism evidence="9 10">
    <name type="scientific">Candidatus Azambacteria bacterium RIFOXYD1_FULL_42_11</name>
    <dbReference type="NCBI Taxonomy" id="1797310"/>
    <lineage>
        <taxon>Bacteria</taxon>
        <taxon>Candidatus Azamiibacteriota</taxon>
    </lineage>
</organism>
<evidence type="ECO:0000256" key="5">
    <source>
        <dbReference type="ARBA" id="ARBA00022989"/>
    </source>
</evidence>
<comment type="cofactor">
    <cofactor evidence="1">
        <name>Zn(2+)</name>
        <dbReference type="ChEBI" id="CHEBI:29105"/>
    </cofactor>
</comment>
<dbReference type="GO" id="GO:0006508">
    <property type="term" value="P:proteolysis"/>
    <property type="evidence" value="ECO:0007669"/>
    <property type="project" value="InterPro"/>
</dbReference>
<proteinExistence type="inferred from homology"/>
<evidence type="ECO:0000256" key="4">
    <source>
        <dbReference type="ARBA" id="ARBA00022692"/>
    </source>
</evidence>
<keyword evidence="4 7" id="KW-0812">Transmembrane</keyword>
<feature type="transmembrane region" description="Helical" evidence="7">
    <location>
        <begin position="12"/>
        <end position="34"/>
    </location>
</feature>
<dbReference type="Pfam" id="PF02163">
    <property type="entry name" value="Peptidase_M50"/>
    <property type="match status" value="1"/>
</dbReference>
<evidence type="ECO:0000256" key="1">
    <source>
        <dbReference type="ARBA" id="ARBA00001947"/>
    </source>
</evidence>
<comment type="subcellular location">
    <subcellularLocation>
        <location evidence="2">Membrane</location>
        <topology evidence="2">Multi-pass membrane protein</topology>
    </subcellularLocation>
</comment>
<gene>
    <name evidence="9" type="ORF">A2567_01550</name>
</gene>
<evidence type="ECO:0000313" key="9">
    <source>
        <dbReference type="EMBL" id="OGD43094.1"/>
    </source>
</evidence>
<feature type="domain" description="Peptidase M50" evidence="8">
    <location>
        <begin position="13"/>
        <end position="109"/>
    </location>
</feature>
<evidence type="ECO:0000259" key="8">
    <source>
        <dbReference type="Pfam" id="PF02163"/>
    </source>
</evidence>
<dbReference type="Proteomes" id="UP000178974">
    <property type="component" value="Unassembled WGS sequence"/>
</dbReference>
<evidence type="ECO:0000256" key="3">
    <source>
        <dbReference type="ARBA" id="ARBA00007931"/>
    </source>
</evidence>
<keyword evidence="5 7" id="KW-1133">Transmembrane helix</keyword>
<evidence type="ECO:0000256" key="2">
    <source>
        <dbReference type="ARBA" id="ARBA00004141"/>
    </source>
</evidence>
<evidence type="ECO:0000313" key="10">
    <source>
        <dbReference type="Proteomes" id="UP000178974"/>
    </source>
</evidence>
<dbReference type="GO" id="GO:0016020">
    <property type="term" value="C:membrane"/>
    <property type="evidence" value="ECO:0007669"/>
    <property type="project" value="UniProtKB-SubCell"/>
</dbReference>
<reference evidence="9 10" key="1">
    <citation type="journal article" date="2016" name="Nat. Commun.">
        <title>Thousands of microbial genomes shed light on interconnected biogeochemical processes in an aquifer system.</title>
        <authorList>
            <person name="Anantharaman K."/>
            <person name="Brown C.T."/>
            <person name="Hug L.A."/>
            <person name="Sharon I."/>
            <person name="Castelle C.J."/>
            <person name="Probst A.J."/>
            <person name="Thomas B.C."/>
            <person name="Singh A."/>
            <person name="Wilkins M.J."/>
            <person name="Karaoz U."/>
            <person name="Brodie E.L."/>
            <person name="Williams K.H."/>
            <person name="Hubbard S.S."/>
            <person name="Banfield J.F."/>
        </authorList>
    </citation>
    <scope>NUCLEOTIDE SEQUENCE [LARGE SCALE GENOMIC DNA]</scope>
</reference>
<sequence length="152" mass="16817">MPWILYITPIGWIALYLSVVSFVHETGHFVVGYLTGHKITKFKVGLREPVFKFKIGEIDFEFSGDANGGKVCVDNTNHVSQIGIFLTALAGPFAVLLFGTGLIFLAIHLRNVLVNMPKLDFIYLIILPTLVVVAYLDGLSGIIGDLRNIIRK</sequence>
<dbReference type="InterPro" id="IPR008915">
    <property type="entry name" value="Peptidase_M50"/>
</dbReference>
<feature type="transmembrane region" description="Helical" evidence="7">
    <location>
        <begin position="84"/>
        <end position="109"/>
    </location>
</feature>
<name>A0A1F5CJQ8_9BACT</name>
<protein>
    <recommendedName>
        <fullName evidence="8">Peptidase M50 domain-containing protein</fullName>
    </recommendedName>
</protein>
<keyword evidence="6 7" id="KW-0472">Membrane</keyword>
<feature type="transmembrane region" description="Helical" evidence="7">
    <location>
        <begin position="121"/>
        <end position="143"/>
    </location>
</feature>